<proteinExistence type="predicted"/>
<feature type="compositionally biased region" description="Pro residues" evidence="1">
    <location>
        <begin position="47"/>
        <end position="60"/>
    </location>
</feature>
<sequence>MQILEFLIHRTKIIHLDSNQVLFPRGTDSIPSEQGHSRRRFYASTWPAPPPFESPRPPPSSSIFDR</sequence>
<accession>S7ZT79</accession>
<feature type="region of interest" description="Disordered" evidence="1">
    <location>
        <begin position="24"/>
        <end position="66"/>
    </location>
</feature>
<gene>
    <name evidence="2" type="ORF">PDE_06905</name>
</gene>
<dbReference type="HOGENOM" id="CLU_2831975_0_0_1"/>
<dbReference type="Proteomes" id="UP000019376">
    <property type="component" value="Unassembled WGS sequence"/>
</dbReference>
<evidence type="ECO:0000256" key="1">
    <source>
        <dbReference type="SAM" id="MobiDB-lite"/>
    </source>
</evidence>
<reference evidence="2 3" key="1">
    <citation type="journal article" date="2013" name="PLoS ONE">
        <title>Genomic and secretomic analyses reveal unique features of the lignocellulolytic enzyme system of Penicillium decumbens.</title>
        <authorList>
            <person name="Liu G."/>
            <person name="Zhang L."/>
            <person name="Wei X."/>
            <person name="Zou G."/>
            <person name="Qin Y."/>
            <person name="Ma L."/>
            <person name="Li J."/>
            <person name="Zheng H."/>
            <person name="Wang S."/>
            <person name="Wang C."/>
            <person name="Xun L."/>
            <person name="Zhao G.-P."/>
            <person name="Zhou Z."/>
            <person name="Qu Y."/>
        </authorList>
    </citation>
    <scope>NUCLEOTIDE SEQUENCE [LARGE SCALE GENOMIC DNA]</scope>
    <source>
        <strain evidence="3">114-2 / CGMCC 5302</strain>
    </source>
</reference>
<dbReference type="EMBL" id="KB644414">
    <property type="protein sequence ID" value="EPS31946.1"/>
    <property type="molecule type" value="Genomic_DNA"/>
</dbReference>
<organism evidence="2 3">
    <name type="scientific">Penicillium oxalicum (strain 114-2 / CGMCC 5302)</name>
    <name type="common">Penicillium decumbens</name>
    <dbReference type="NCBI Taxonomy" id="933388"/>
    <lineage>
        <taxon>Eukaryota</taxon>
        <taxon>Fungi</taxon>
        <taxon>Dikarya</taxon>
        <taxon>Ascomycota</taxon>
        <taxon>Pezizomycotina</taxon>
        <taxon>Eurotiomycetes</taxon>
        <taxon>Eurotiomycetidae</taxon>
        <taxon>Eurotiales</taxon>
        <taxon>Aspergillaceae</taxon>
        <taxon>Penicillium</taxon>
    </lineage>
</organism>
<protein>
    <submittedName>
        <fullName evidence="2">Uncharacterized protein</fullName>
    </submittedName>
</protein>
<dbReference type="AlphaFoldDB" id="S7ZT79"/>
<evidence type="ECO:0000313" key="2">
    <source>
        <dbReference type="EMBL" id="EPS31946.1"/>
    </source>
</evidence>
<evidence type="ECO:0000313" key="3">
    <source>
        <dbReference type="Proteomes" id="UP000019376"/>
    </source>
</evidence>
<name>S7ZT79_PENO1</name>
<keyword evidence="3" id="KW-1185">Reference proteome</keyword>